<comment type="pathway">
    <text evidence="2">Glycan metabolism; N-glycan degradation.</text>
</comment>
<proteinExistence type="inferred from homology"/>
<dbReference type="GO" id="GO:0005789">
    <property type="term" value="C:endoplasmic reticulum membrane"/>
    <property type="evidence" value="ECO:0007669"/>
    <property type="project" value="UniProtKB-SubCell"/>
</dbReference>
<keyword evidence="8 13" id="KW-1133">Transmembrane helix</keyword>
<keyword evidence="11 13" id="KW-0326">Glycosidase</keyword>
<keyword evidence="4 13" id="KW-0812">Transmembrane</keyword>
<dbReference type="PANTHER" id="PTHR10412:SF11">
    <property type="entry name" value="MANNOSYL-OLIGOSACCHARIDE GLUCOSIDASE"/>
    <property type="match status" value="1"/>
</dbReference>
<dbReference type="GO" id="GO:0004573">
    <property type="term" value="F:Glc3Man9GlcNAc2 oligosaccharide glucosidase activity"/>
    <property type="evidence" value="ECO:0007669"/>
    <property type="project" value="UniProtKB-UniRule"/>
</dbReference>
<evidence type="ECO:0000256" key="12">
    <source>
        <dbReference type="ARBA" id="ARBA00038888"/>
    </source>
</evidence>
<dbReference type="AlphaFoldDB" id="A0A1S3HWL5"/>
<comment type="catalytic activity">
    <reaction evidence="13">
        <text>N(4)-(alpha-D-Glc-(1-&gt;2)-alpha-D-Glc-(1-&gt;3)-alpha-D-Glc-(1-&gt;3)-alpha-D-Man-(1-&gt;2)-alpha-D-Man-(1-&gt;2)-alpha-D-Man-(1-&gt;3)-[alpha-D-Man-(1-&gt;2)-alpha-D-Man-(1-&gt;3)-[alpha-D-Man-(1-&gt;2)-alpha-D-Man-(1-&gt;6)]-alpha-D-Man-(1-&gt;6)]-beta-D-Man-(1-&gt;4)-beta-D-GlcNAc-(1-&gt;4)-beta-D-GlcNAc)-L-asparaginyl-[protein] + H2O = N(4)-(alpha-D-Glc-(1-&gt;3)-alpha-D-Glc-(1-&gt;3)-alpha-D-Man-(1-&gt;2)-alpha-D-Man-(1-&gt;2)-alpha-D-Man-(1-&gt;3)-[alpha-D-Man-(1-&gt;2)-alpha-D-Man-(1-&gt;3)-[alpha-D-Man-(1-&gt;2)-alpha-D-Man-(1-&gt;6)]-alpha-D-Man-(1-&gt;6)]-beta-D-Man-(1-&gt;4)-beta-D-GlcNAc-(1-&gt;4)-beta-D-GlcNAc)-L-asparaginyl-[protein] + beta-D-glucose</text>
        <dbReference type="Rhea" id="RHEA:55988"/>
        <dbReference type="Rhea" id="RHEA-COMP:12806"/>
        <dbReference type="Rhea" id="RHEA-COMP:14355"/>
        <dbReference type="ChEBI" id="CHEBI:15377"/>
        <dbReference type="ChEBI" id="CHEBI:15903"/>
        <dbReference type="ChEBI" id="CHEBI:59082"/>
        <dbReference type="ChEBI" id="CHEBI:132537"/>
        <dbReference type="EC" id="3.2.1.106"/>
    </reaction>
</comment>
<name>A0A1S3HWL5_LINAN</name>
<dbReference type="KEGG" id="lak:106158814"/>
<evidence type="ECO:0000256" key="10">
    <source>
        <dbReference type="ARBA" id="ARBA00023180"/>
    </source>
</evidence>
<keyword evidence="10" id="KW-0325">Glycoprotein</keyword>
<dbReference type="InterPro" id="IPR031335">
    <property type="entry name" value="Glyco_hydro_63_C"/>
</dbReference>
<accession>A0A1S3HWL5</accession>
<evidence type="ECO:0000259" key="16">
    <source>
        <dbReference type="Pfam" id="PF16923"/>
    </source>
</evidence>
<keyword evidence="5 13" id="KW-0378">Hydrolase</keyword>
<feature type="region of interest" description="Disordered" evidence="14">
    <location>
        <begin position="655"/>
        <end position="687"/>
    </location>
</feature>
<evidence type="ECO:0000256" key="2">
    <source>
        <dbReference type="ARBA" id="ARBA00004740"/>
    </source>
</evidence>
<dbReference type="FunFam" id="1.50.10.10:FF:000009">
    <property type="entry name" value="mannosyl-oligosaccharide glucosidase"/>
    <property type="match status" value="1"/>
</dbReference>
<dbReference type="InterPro" id="IPR008928">
    <property type="entry name" value="6-hairpin_glycosidase_sf"/>
</dbReference>
<evidence type="ECO:0000313" key="18">
    <source>
        <dbReference type="RefSeq" id="XP_013390408.1"/>
    </source>
</evidence>
<dbReference type="InterPro" id="IPR004888">
    <property type="entry name" value="Glycoside_hydrolase_63"/>
</dbReference>
<dbReference type="Proteomes" id="UP000085678">
    <property type="component" value="Unplaced"/>
</dbReference>
<keyword evidence="6 13" id="KW-0256">Endoplasmic reticulum</keyword>
<dbReference type="Pfam" id="PF16923">
    <property type="entry name" value="Glyco_hydro_63N"/>
    <property type="match status" value="1"/>
</dbReference>
<evidence type="ECO:0000313" key="17">
    <source>
        <dbReference type="Proteomes" id="UP000085678"/>
    </source>
</evidence>
<evidence type="ECO:0000256" key="6">
    <source>
        <dbReference type="ARBA" id="ARBA00022824"/>
    </source>
</evidence>
<dbReference type="Gene3D" id="1.50.10.10">
    <property type="match status" value="1"/>
</dbReference>
<feature type="domain" description="Glycosyl hydrolase family 63 N-terminal" evidence="16">
    <location>
        <begin position="113"/>
        <end position="295"/>
    </location>
</feature>
<feature type="compositionally biased region" description="Basic and acidic residues" evidence="14">
    <location>
        <begin position="11"/>
        <end position="38"/>
    </location>
</feature>
<evidence type="ECO:0000256" key="3">
    <source>
        <dbReference type="ARBA" id="ARBA00010833"/>
    </source>
</evidence>
<dbReference type="InParanoid" id="A0A1S3HWL5"/>
<dbReference type="GO" id="GO:0009311">
    <property type="term" value="P:oligosaccharide metabolic process"/>
    <property type="evidence" value="ECO:0007669"/>
    <property type="project" value="UniProtKB-UniRule"/>
</dbReference>
<feature type="domain" description="Glycosyl hydrolase family 63 C-terminal" evidence="15">
    <location>
        <begin position="353"/>
        <end position="843"/>
    </location>
</feature>
<dbReference type="OrthoDB" id="410058at2759"/>
<organism evidence="17 18">
    <name type="scientific">Lingula anatina</name>
    <name type="common">Brachiopod</name>
    <name type="synonym">Lingula unguis</name>
    <dbReference type="NCBI Taxonomy" id="7574"/>
    <lineage>
        <taxon>Eukaryota</taxon>
        <taxon>Metazoa</taxon>
        <taxon>Spiralia</taxon>
        <taxon>Lophotrochozoa</taxon>
        <taxon>Brachiopoda</taxon>
        <taxon>Linguliformea</taxon>
        <taxon>Lingulata</taxon>
        <taxon>Lingulida</taxon>
        <taxon>Linguloidea</taxon>
        <taxon>Lingulidae</taxon>
        <taxon>Lingula</taxon>
    </lineage>
</organism>
<reference evidence="18" key="1">
    <citation type="submission" date="2025-08" db="UniProtKB">
        <authorList>
            <consortium name="RefSeq"/>
        </authorList>
    </citation>
    <scope>IDENTIFICATION</scope>
    <source>
        <tissue evidence="18">Gonads</tissue>
    </source>
</reference>
<evidence type="ECO:0000256" key="9">
    <source>
        <dbReference type="ARBA" id="ARBA00023136"/>
    </source>
</evidence>
<keyword evidence="9 13" id="KW-0472">Membrane</keyword>
<feature type="compositionally biased region" description="Basic residues" evidence="14">
    <location>
        <begin position="1"/>
        <end position="10"/>
    </location>
</feature>
<dbReference type="SUPFAM" id="SSF48208">
    <property type="entry name" value="Six-hairpin glycosidases"/>
    <property type="match status" value="1"/>
</dbReference>
<evidence type="ECO:0000256" key="8">
    <source>
        <dbReference type="ARBA" id="ARBA00022989"/>
    </source>
</evidence>
<dbReference type="OMA" id="FNWYNTT"/>
<dbReference type="Gene3D" id="2.70.98.110">
    <property type="entry name" value="Glycosyl hydrolase family 63, N-terminal domain"/>
    <property type="match status" value="1"/>
</dbReference>
<evidence type="ECO:0000256" key="11">
    <source>
        <dbReference type="ARBA" id="ARBA00023295"/>
    </source>
</evidence>
<evidence type="ECO:0000256" key="13">
    <source>
        <dbReference type="RuleBase" id="RU368089"/>
    </source>
</evidence>
<comment type="function">
    <text evidence="13">Cleaves the distal alpha 1,2-linked glucose residue from the Glc(3)Man(9)GlcNAc(2) oligosaccharide precursor.</text>
</comment>
<dbReference type="GeneID" id="106158814"/>
<dbReference type="InterPro" id="IPR038518">
    <property type="entry name" value="Glyco_hydro_63N_sf"/>
</dbReference>
<comment type="subcellular location">
    <subcellularLocation>
        <location evidence="1 13">Endoplasmic reticulum membrane</location>
        <topology evidence="1 13">Single-pass type II membrane protein</topology>
    </subcellularLocation>
</comment>
<dbReference type="InterPro" id="IPR012341">
    <property type="entry name" value="6hp_glycosidase-like_sf"/>
</dbReference>
<evidence type="ECO:0000256" key="1">
    <source>
        <dbReference type="ARBA" id="ARBA00004648"/>
    </source>
</evidence>
<dbReference type="RefSeq" id="XP_013390408.1">
    <property type="nucleotide sequence ID" value="XM_013534954.1"/>
</dbReference>
<dbReference type="EC" id="3.2.1.106" evidence="12 13"/>
<protein>
    <recommendedName>
        <fullName evidence="12 13">Mannosyl-oligosaccharide glucosidase</fullName>
        <ecNumber evidence="12 13">3.2.1.106</ecNumber>
    </recommendedName>
</protein>
<feature type="transmembrane region" description="Helical" evidence="13">
    <location>
        <begin position="58"/>
        <end position="81"/>
    </location>
</feature>
<dbReference type="STRING" id="7574.A0A1S3HWL5"/>
<gene>
    <name evidence="18" type="primary">LOC106158814</name>
</gene>
<dbReference type="FunCoup" id="A0A1S3HWL5">
    <property type="interactions" value="1692"/>
</dbReference>
<evidence type="ECO:0000256" key="14">
    <source>
        <dbReference type="SAM" id="MobiDB-lite"/>
    </source>
</evidence>
<dbReference type="Pfam" id="PF03200">
    <property type="entry name" value="Glyco_hydro_63"/>
    <property type="match status" value="1"/>
</dbReference>
<dbReference type="GO" id="GO:0006487">
    <property type="term" value="P:protein N-linked glycosylation"/>
    <property type="evidence" value="ECO:0007669"/>
    <property type="project" value="UniProtKB-UniRule"/>
</dbReference>
<evidence type="ECO:0000256" key="7">
    <source>
        <dbReference type="ARBA" id="ARBA00022968"/>
    </source>
</evidence>
<feature type="region of interest" description="Disordered" evidence="14">
    <location>
        <begin position="564"/>
        <end position="586"/>
    </location>
</feature>
<evidence type="ECO:0000256" key="5">
    <source>
        <dbReference type="ARBA" id="ARBA00022801"/>
    </source>
</evidence>
<keyword evidence="7" id="KW-0735">Signal-anchor</keyword>
<keyword evidence="17" id="KW-1185">Reference proteome</keyword>
<sequence length="845" mass="96320">MPSKAKHRFPKDKDKGQVKLQYKQDESKSSADGHTQDHGRRKRKTSGNDDDPDQGFSLGYPILLTLSAVMLVVVGVVYVYWMHELRERVRRPLNSPLIVPVNATSAAVAPEKYWGSYRPHAYFGLKTRSPKSPVFGLMWFTQFLGERPPAVRHWCDHGDGMLRYGWLAHDATNFGVQEIIDRTVTLRTEYLKKPGGDHGGDWTAKISATPVPAPGGETMVVSLLFYAALDGPGSLQPTVEKKRTMTVVSGHTAETGSFKLYFPTPGKNVKATDYLLANATGLNKLKEAVMAGMRMAPWGDDKTKSYIGLGGRLLPDGITSPNLVVHQVTVALPFHMEVIYESGSKTRETTLSGSVYDVELSKQRIIFEKKFESIFELQDKGYNPEDKAAAKNALSNMLGGIGYFYGASKVQSSYNKEPLDYRSAPLYTAVPSRSFFPRGFLWDEGFHNLLIMEWDPEISKEIIGHWLDLINKEGWIPREQILGVEARAKVPDEFVVQKNENANPPTLFLPLQKLVKQLSKSDDPKDLEYLRNIYPRLRIWYRWFNETQAGPKPLTYRWRGRDSNTKRELNPKTLTSGLDDYPRASHPTDAERHVDLRCWMALASGIMADIGKTIGEPWEDYQATHDLLTDNKLLDEHHWSEKAQMYSDFGLHTDHTKLVRPKPPKNLAPGQRPPPQQQMEKERQVKSQPKLSYVNSFGYVSLFPFLLQIVDPNSPKLDKILTDLKDPNLLWTRFGLRSLARNAPLYRKHNTEHDPPYWRGNIWINMNYLAIRALHHYSNTEGPYKTKAKEIYKELRDNVVKNIVNEYKRTGYVWENYDDSTGEGKGTHPFTGWSALFVLIMAEKY</sequence>
<dbReference type="PANTHER" id="PTHR10412">
    <property type="entry name" value="MANNOSYL-OLIGOSACCHARIDE GLUCOSIDASE"/>
    <property type="match status" value="1"/>
</dbReference>
<comment type="similarity">
    <text evidence="3 13">Belongs to the glycosyl hydrolase 63 family.</text>
</comment>
<dbReference type="InterPro" id="IPR031631">
    <property type="entry name" value="Glyco_hydro_63N"/>
</dbReference>
<evidence type="ECO:0000259" key="15">
    <source>
        <dbReference type="Pfam" id="PF03200"/>
    </source>
</evidence>
<evidence type="ECO:0000256" key="4">
    <source>
        <dbReference type="ARBA" id="ARBA00022692"/>
    </source>
</evidence>
<feature type="region of interest" description="Disordered" evidence="14">
    <location>
        <begin position="1"/>
        <end position="52"/>
    </location>
</feature>